<organism evidence="1 2">
    <name type="scientific">Herpetosiphon geysericola</name>
    <dbReference type="NCBI Taxonomy" id="70996"/>
    <lineage>
        <taxon>Bacteria</taxon>
        <taxon>Bacillati</taxon>
        <taxon>Chloroflexota</taxon>
        <taxon>Chloroflexia</taxon>
        <taxon>Herpetosiphonales</taxon>
        <taxon>Herpetosiphonaceae</taxon>
        <taxon>Herpetosiphon</taxon>
    </lineage>
</organism>
<dbReference type="EMBL" id="LGKP01000025">
    <property type="protein sequence ID" value="KPL85215.1"/>
    <property type="molecule type" value="Genomic_DNA"/>
</dbReference>
<name>A0A0P6XZ06_9CHLR</name>
<reference evidence="1 2" key="1">
    <citation type="submission" date="2015-07" db="EMBL/GenBank/DDBJ databases">
        <title>Whole genome sequence of Herpetosiphon geysericola DSM 7119.</title>
        <authorList>
            <person name="Hemp J."/>
            <person name="Ward L.M."/>
            <person name="Pace L.A."/>
            <person name="Fischer W.W."/>
        </authorList>
    </citation>
    <scope>NUCLEOTIDE SEQUENCE [LARGE SCALE GENOMIC DNA]</scope>
    <source>
        <strain evidence="1 2">DSM 7119</strain>
    </source>
</reference>
<keyword evidence="2" id="KW-1185">Reference proteome</keyword>
<dbReference type="OrthoDB" id="121648at2"/>
<dbReference type="AlphaFoldDB" id="A0A0P6XZ06"/>
<dbReference type="Proteomes" id="UP000050277">
    <property type="component" value="Unassembled WGS sequence"/>
</dbReference>
<proteinExistence type="predicted"/>
<sequence length="193" mass="21995">MPNYALPKAVQQAGRPLFEQQCWCWGHDVRRGAGNLLLEYGAERSRVPAEQRGSSNYRFQLGNGATLDLWGWGLWYGDGYPASLFLRRDKLQIGLIDRAAPLCNVWSLSAVPPVRMPGNLNEWLRMTSLLCHCCTWIASYEQWVLSHAGLTYRQNCLADWNKRALPAHEMAERWQQLHELIVASQLTSNLVLA</sequence>
<dbReference type="RefSeq" id="WP_054535491.1">
    <property type="nucleotide sequence ID" value="NZ_LGKP01000025.1"/>
</dbReference>
<comment type="caution">
    <text evidence="1">The sequence shown here is derived from an EMBL/GenBank/DDBJ whole genome shotgun (WGS) entry which is preliminary data.</text>
</comment>
<evidence type="ECO:0000313" key="2">
    <source>
        <dbReference type="Proteomes" id="UP000050277"/>
    </source>
</evidence>
<evidence type="ECO:0000313" key="1">
    <source>
        <dbReference type="EMBL" id="KPL85215.1"/>
    </source>
</evidence>
<gene>
    <name evidence="1" type="ORF">SE18_16115</name>
</gene>
<protein>
    <submittedName>
        <fullName evidence="1">Uncharacterized protein</fullName>
    </submittedName>
</protein>
<accession>A0A0P6XZ06</accession>